<reference evidence="2 3" key="1">
    <citation type="journal article" date="2024" name="Nat. Commun.">
        <title>Phylogenomics reveals the evolutionary origins of lichenization in chlorophyte algae.</title>
        <authorList>
            <person name="Puginier C."/>
            <person name="Libourel C."/>
            <person name="Otte J."/>
            <person name="Skaloud P."/>
            <person name="Haon M."/>
            <person name="Grisel S."/>
            <person name="Petersen M."/>
            <person name="Berrin J.G."/>
            <person name="Delaux P.M."/>
            <person name="Dal Grande F."/>
            <person name="Keller J."/>
        </authorList>
    </citation>
    <scope>NUCLEOTIDE SEQUENCE [LARGE SCALE GENOMIC DNA]</scope>
    <source>
        <strain evidence="2 3">SAG 216-7</strain>
    </source>
</reference>
<proteinExistence type="predicted"/>
<comment type="caution">
    <text evidence="2">The sequence shown here is derived from an EMBL/GenBank/DDBJ whole genome shotgun (WGS) entry which is preliminary data.</text>
</comment>
<organism evidence="2 3">
    <name type="scientific">Coccomyxa subellipsoidea</name>
    <dbReference type="NCBI Taxonomy" id="248742"/>
    <lineage>
        <taxon>Eukaryota</taxon>
        <taxon>Viridiplantae</taxon>
        <taxon>Chlorophyta</taxon>
        <taxon>core chlorophytes</taxon>
        <taxon>Trebouxiophyceae</taxon>
        <taxon>Trebouxiophyceae incertae sedis</taxon>
        <taxon>Coccomyxaceae</taxon>
        <taxon>Coccomyxa</taxon>
    </lineage>
</organism>
<dbReference type="EMBL" id="JALJOT010000001">
    <property type="protein sequence ID" value="KAK9918631.1"/>
    <property type="molecule type" value="Genomic_DNA"/>
</dbReference>
<gene>
    <name evidence="2" type="ORF">WJX75_005495</name>
</gene>
<accession>A0ABR2Z4A7</accession>
<feature type="region of interest" description="Disordered" evidence="1">
    <location>
        <begin position="1"/>
        <end position="23"/>
    </location>
</feature>
<feature type="compositionally biased region" description="Low complexity" evidence="1">
    <location>
        <begin position="60"/>
        <end position="110"/>
    </location>
</feature>
<evidence type="ECO:0000313" key="3">
    <source>
        <dbReference type="Proteomes" id="UP001491310"/>
    </source>
</evidence>
<name>A0ABR2Z4A7_9CHLO</name>
<evidence type="ECO:0008006" key="4">
    <source>
        <dbReference type="Google" id="ProtNLM"/>
    </source>
</evidence>
<dbReference type="Proteomes" id="UP001491310">
    <property type="component" value="Unassembled WGS sequence"/>
</dbReference>
<evidence type="ECO:0000256" key="1">
    <source>
        <dbReference type="SAM" id="MobiDB-lite"/>
    </source>
</evidence>
<feature type="region of interest" description="Disordered" evidence="1">
    <location>
        <begin position="51"/>
        <end position="120"/>
    </location>
</feature>
<protein>
    <recommendedName>
        <fullName evidence="4">LysM domain-containing protein</fullName>
    </recommendedName>
</protein>
<feature type="compositionally biased region" description="Polar residues" evidence="1">
    <location>
        <begin position="14"/>
        <end position="23"/>
    </location>
</feature>
<sequence length="322" mass="33860">MLTHGVESADSVVSDLSSTEESFTFTGPVKGLEQFFKDALMRLKHKIPQQASTTLATESTTPGAQATTPAALESTTPATPTSTPGATTSTPQATSGLPLPTSTPLLTTNPPTTPPPTTPFTCPRDVDVLYTPSGTQFCYDIYTAYDLTSTTFFQDNPTLDCGTGNIFKTRSPNTPICVDTSVTGMLEQSCTVAGGTLYRIQSPNDTCFTMATSATQGSWKGLYGDRVIDRQTVTQFCSLNPALFSSVNCAALNCLPVDPTYGSCGINNVAGVTEFTDGNVCPEDCGDPAFGAICRTLQPGFLVCLAPDQPPPNDGAYPPLHS</sequence>
<keyword evidence="3" id="KW-1185">Reference proteome</keyword>
<evidence type="ECO:0000313" key="2">
    <source>
        <dbReference type="EMBL" id="KAK9918631.1"/>
    </source>
</evidence>